<keyword evidence="6" id="KW-1185">Reference proteome</keyword>
<evidence type="ECO:0000313" key="6">
    <source>
        <dbReference type="Proteomes" id="UP001374584"/>
    </source>
</evidence>
<dbReference type="SUPFAM" id="SSF110004">
    <property type="entry name" value="Glycolipid transfer protein, GLTP"/>
    <property type="match status" value="1"/>
</dbReference>
<evidence type="ECO:0000256" key="2">
    <source>
        <dbReference type="ARBA" id="ARBA00022448"/>
    </source>
</evidence>
<dbReference type="Pfam" id="PF08718">
    <property type="entry name" value="GLTP"/>
    <property type="match status" value="1"/>
</dbReference>
<reference evidence="5 6" key="1">
    <citation type="submission" date="2024-01" db="EMBL/GenBank/DDBJ databases">
        <title>The genomes of 5 underutilized Papilionoideae crops provide insights into root nodulation and disease resistanc.</title>
        <authorList>
            <person name="Jiang F."/>
        </authorList>
    </citation>
    <scope>NUCLEOTIDE SEQUENCE [LARGE SCALE GENOMIC DNA]</scope>
    <source>
        <strain evidence="5">JINMINGXINNONG_FW02</strain>
        <tissue evidence="5">Leaves</tissue>
    </source>
</reference>
<evidence type="ECO:0000256" key="3">
    <source>
        <dbReference type="ARBA" id="ARBA00023055"/>
    </source>
</evidence>
<organism evidence="5 6">
    <name type="scientific">Phaseolus coccineus</name>
    <name type="common">Scarlet runner bean</name>
    <name type="synonym">Phaseolus multiflorus</name>
    <dbReference type="NCBI Taxonomy" id="3886"/>
    <lineage>
        <taxon>Eukaryota</taxon>
        <taxon>Viridiplantae</taxon>
        <taxon>Streptophyta</taxon>
        <taxon>Embryophyta</taxon>
        <taxon>Tracheophyta</taxon>
        <taxon>Spermatophyta</taxon>
        <taxon>Magnoliopsida</taxon>
        <taxon>eudicotyledons</taxon>
        <taxon>Gunneridae</taxon>
        <taxon>Pentapetalae</taxon>
        <taxon>rosids</taxon>
        <taxon>fabids</taxon>
        <taxon>Fabales</taxon>
        <taxon>Fabaceae</taxon>
        <taxon>Papilionoideae</taxon>
        <taxon>50 kb inversion clade</taxon>
        <taxon>NPAAA clade</taxon>
        <taxon>indigoferoid/millettioid clade</taxon>
        <taxon>Phaseoleae</taxon>
        <taxon>Phaseolus</taxon>
    </lineage>
</organism>
<dbReference type="PANTHER" id="PTHR10219:SF81">
    <property type="entry name" value="GLYCOLIPID TRANSFER PROTEIN (GLTP) FAMILY PROTEIN"/>
    <property type="match status" value="1"/>
</dbReference>
<dbReference type="FunFam" id="1.10.3520.10:FF:000008">
    <property type="entry name" value="Glycolipid transfer protein 2"/>
    <property type="match status" value="1"/>
</dbReference>
<dbReference type="GO" id="GO:0005829">
    <property type="term" value="C:cytosol"/>
    <property type="evidence" value="ECO:0007669"/>
    <property type="project" value="TreeGrafter"/>
</dbReference>
<protein>
    <recommendedName>
        <fullName evidence="4">Glycolipid transfer protein domain-containing protein</fullName>
    </recommendedName>
</protein>
<dbReference type="Proteomes" id="UP001374584">
    <property type="component" value="Unassembled WGS sequence"/>
</dbReference>
<dbReference type="Gene3D" id="1.10.3520.10">
    <property type="entry name" value="Glycolipid transfer protein"/>
    <property type="match status" value="1"/>
</dbReference>
<dbReference type="EMBL" id="JAYMYR010000002">
    <property type="protein sequence ID" value="KAK7377455.1"/>
    <property type="molecule type" value="Genomic_DNA"/>
</dbReference>
<keyword evidence="3" id="KW-0445">Lipid transport</keyword>
<proteinExistence type="inferred from homology"/>
<dbReference type="InterPro" id="IPR036497">
    <property type="entry name" value="GLTP_sf"/>
</dbReference>
<comment type="caution">
    <text evidence="5">The sequence shown here is derived from an EMBL/GenBank/DDBJ whole genome shotgun (WGS) entry which is preliminary data.</text>
</comment>
<keyword evidence="2" id="KW-0813">Transport</keyword>
<evidence type="ECO:0000313" key="5">
    <source>
        <dbReference type="EMBL" id="KAK7377455.1"/>
    </source>
</evidence>
<accession>A0AAN9NS70</accession>
<dbReference type="GO" id="GO:1902388">
    <property type="term" value="F:ceramide 1-phosphate transfer activity"/>
    <property type="evidence" value="ECO:0007669"/>
    <property type="project" value="TreeGrafter"/>
</dbReference>
<name>A0AAN9NS70_PHACN</name>
<dbReference type="InterPro" id="IPR014830">
    <property type="entry name" value="Glycolipid_transfer_prot_dom"/>
</dbReference>
<comment type="similarity">
    <text evidence="1">Belongs to the GLTP family.</text>
</comment>
<evidence type="ECO:0000259" key="4">
    <source>
        <dbReference type="Pfam" id="PF08718"/>
    </source>
</evidence>
<dbReference type="GO" id="GO:1902387">
    <property type="term" value="F:ceramide 1-phosphate binding"/>
    <property type="evidence" value="ECO:0007669"/>
    <property type="project" value="TreeGrafter"/>
</dbReference>
<sequence>MIYIYMYNLHCRTKRGLREKEETKMKSTRREVEKRSEIGSVIEELSMMTIVKPGEKHESGYIPTKPFLSVCYFVLQVLDKIGPTMAVLRQDVYQNIKTLELMHESNTSVNLNLVEILKSEAKEGNARKGSSCSKAMVWLTRTLDFTSSLLQTLAKDPEKRMEQVVEEAYEVTLKPWHGWISSAAFRVALRLVPESKTFINILKTEEENYDILKEKMQMLVSLFVPFLEDVHCILRLYNLENIKST</sequence>
<dbReference type="GO" id="GO:0016020">
    <property type="term" value="C:membrane"/>
    <property type="evidence" value="ECO:0007669"/>
    <property type="project" value="TreeGrafter"/>
</dbReference>
<feature type="domain" description="Glycolipid transfer protein" evidence="4">
    <location>
        <begin position="62"/>
        <end position="203"/>
    </location>
</feature>
<dbReference type="PANTHER" id="PTHR10219">
    <property type="entry name" value="GLYCOLIPID TRANSFER PROTEIN-RELATED"/>
    <property type="match status" value="1"/>
</dbReference>
<dbReference type="AlphaFoldDB" id="A0AAN9NS70"/>
<evidence type="ECO:0000256" key="1">
    <source>
        <dbReference type="ARBA" id="ARBA00007148"/>
    </source>
</evidence>
<gene>
    <name evidence="5" type="ORF">VNO80_02880</name>
</gene>